<dbReference type="InterPro" id="IPR032710">
    <property type="entry name" value="NTF2-like_dom_sf"/>
</dbReference>
<accession>A0A1J0A904</accession>
<dbReference type="AlphaFoldDB" id="A0A1J0A904"/>
<dbReference type="Proteomes" id="UP000180235">
    <property type="component" value="Chromosome"/>
</dbReference>
<dbReference type="KEGG" id="glt:GlitD10_0111"/>
<sequence>MGEASFAEFRTAVVQANQEVVQGDATRLKAIYSHQEDITILGGFGGVEKGWSQVAPRLDWAASQFDRGTFAEEEVSVVVGTELAYTVAIERNHVYMGNPPEPQTLELRVTQIFRRELDGWRLVHRHADPLVQKRQS</sequence>
<proteinExistence type="predicted"/>
<dbReference type="RefSeq" id="WP_071453159.1">
    <property type="nucleotide sequence ID" value="NZ_CP017675.1"/>
</dbReference>
<dbReference type="Gene3D" id="3.10.450.50">
    <property type="match status" value="1"/>
</dbReference>
<dbReference type="InterPro" id="IPR037401">
    <property type="entry name" value="SnoaL-like"/>
</dbReference>
<dbReference type="SUPFAM" id="SSF54427">
    <property type="entry name" value="NTF2-like"/>
    <property type="match status" value="1"/>
</dbReference>
<dbReference type="OrthoDB" id="1551077at2"/>
<reference evidence="2 3" key="1">
    <citation type="submission" date="2016-10" db="EMBL/GenBank/DDBJ databases">
        <title>Description of Gloeomargarita lithophora gen. nov., sp. nov., a thylakoid-bearing basal-branching cyanobacterium with intracellular carbonates, and proposal for Gloeomargaritales ord. nov.</title>
        <authorList>
            <person name="Moreira D."/>
            <person name="Tavera R."/>
            <person name="Benzerara K."/>
            <person name="Skouri-Panet F."/>
            <person name="Couradeau E."/>
            <person name="Gerard E."/>
            <person name="Loussert C."/>
            <person name="Novelo E."/>
            <person name="Zivanovic Y."/>
            <person name="Lopez-Garcia P."/>
        </authorList>
    </citation>
    <scope>NUCLEOTIDE SEQUENCE [LARGE SCALE GENOMIC DNA]</scope>
    <source>
        <strain evidence="2 3">D10</strain>
    </source>
</reference>
<name>A0A1J0A904_9CYAN</name>
<evidence type="ECO:0000259" key="1">
    <source>
        <dbReference type="Pfam" id="PF13474"/>
    </source>
</evidence>
<organism evidence="2 3">
    <name type="scientific">Gloeomargarita lithophora Alchichica-D10</name>
    <dbReference type="NCBI Taxonomy" id="1188229"/>
    <lineage>
        <taxon>Bacteria</taxon>
        <taxon>Bacillati</taxon>
        <taxon>Cyanobacteriota</taxon>
        <taxon>Cyanophyceae</taxon>
        <taxon>Gloeomargaritales</taxon>
        <taxon>Gloeomargaritaceae</taxon>
        <taxon>Gloeomargarita</taxon>
    </lineage>
</organism>
<dbReference type="STRING" id="1188229.GlitD10_0111"/>
<feature type="domain" description="SnoaL-like" evidence="1">
    <location>
        <begin position="13"/>
        <end position="127"/>
    </location>
</feature>
<evidence type="ECO:0000313" key="2">
    <source>
        <dbReference type="EMBL" id="APB32412.1"/>
    </source>
</evidence>
<dbReference type="Pfam" id="PF13474">
    <property type="entry name" value="SnoaL_3"/>
    <property type="match status" value="1"/>
</dbReference>
<dbReference type="EMBL" id="CP017675">
    <property type="protein sequence ID" value="APB32412.1"/>
    <property type="molecule type" value="Genomic_DNA"/>
</dbReference>
<keyword evidence="3" id="KW-1185">Reference proteome</keyword>
<protein>
    <recommendedName>
        <fullName evidence="1">SnoaL-like domain-containing protein</fullName>
    </recommendedName>
</protein>
<gene>
    <name evidence="2" type="ORF">GlitD10_0111</name>
</gene>
<evidence type="ECO:0000313" key="3">
    <source>
        <dbReference type="Proteomes" id="UP000180235"/>
    </source>
</evidence>